<keyword evidence="1" id="KW-0808">Transferase</keyword>
<dbReference type="EMBL" id="OX365700">
    <property type="protein sequence ID" value="CAI4033288.1"/>
    <property type="molecule type" value="Genomic_DNA"/>
</dbReference>
<dbReference type="GO" id="GO:0032259">
    <property type="term" value="P:methylation"/>
    <property type="evidence" value="ECO:0007669"/>
    <property type="project" value="UniProtKB-KW"/>
</dbReference>
<dbReference type="AlphaFoldDB" id="A0AA86TA90"/>
<dbReference type="InterPro" id="IPR013216">
    <property type="entry name" value="Methyltransf_11"/>
</dbReference>
<evidence type="ECO:0000259" key="2">
    <source>
        <dbReference type="Pfam" id="PF08241"/>
    </source>
</evidence>
<dbReference type="KEGG" id="nti:DNFV4_03724"/>
<dbReference type="SUPFAM" id="SSF53335">
    <property type="entry name" value="S-adenosyl-L-methionine-dependent methyltransferases"/>
    <property type="match status" value="1"/>
</dbReference>
<dbReference type="CDD" id="cd02440">
    <property type="entry name" value="AdoMet_MTases"/>
    <property type="match status" value="1"/>
</dbReference>
<dbReference type="RefSeq" id="WP_289270368.1">
    <property type="nucleotide sequence ID" value="NZ_OX365700.1"/>
</dbReference>
<feature type="domain" description="Methyltransferase type 11" evidence="2">
    <location>
        <begin position="50"/>
        <end position="142"/>
    </location>
</feature>
<dbReference type="GO" id="GO:0008757">
    <property type="term" value="F:S-adenosylmethionine-dependent methyltransferase activity"/>
    <property type="evidence" value="ECO:0007669"/>
    <property type="project" value="InterPro"/>
</dbReference>
<gene>
    <name evidence="3" type="ORF">DNFV4_03724</name>
</gene>
<organism evidence="3 4">
    <name type="scientific">Nitrospira tepida</name>
    <dbReference type="NCBI Taxonomy" id="2973512"/>
    <lineage>
        <taxon>Bacteria</taxon>
        <taxon>Pseudomonadati</taxon>
        <taxon>Nitrospirota</taxon>
        <taxon>Nitrospiria</taxon>
        <taxon>Nitrospirales</taxon>
        <taxon>Nitrospiraceae</taxon>
        <taxon>Nitrospira</taxon>
    </lineage>
</organism>
<dbReference type="Gene3D" id="3.40.50.150">
    <property type="entry name" value="Vaccinia Virus protein VP39"/>
    <property type="match status" value="1"/>
</dbReference>
<evidence type="ECO:0000256" key="1">
    <source>
        <dbReference type="ARBA" id="ARBA00022679"/>
    </source>
</evidence>
<proteinExistence type="predicted"/>
<keyword evidence="4" id="KW-1185">Reference proteome</keyword>
<evidence type="ECO:0000313" key="4">
    <source>
        <dbReference type="Proteomes" id="UP001179121"/>
    </source>
</evidence>
<protein>
    <submittedName>
        <fullName evidence="3">Methyltransferase domain-containing protein</fullName>
    </submittedName>
</protein>
<accession>A0AA86TA90</accession>
<name>A0AA86TA90_9BACT</name>
<dbReference type="Pfam" id="PF08241">
    <property type="entry name" value="Methyltransf_11"/>
    <property type="match status" value="1"/>
</dbReference>
<evidence type="ECO:0000313" key="3">
    <source>
        <dbReference type="EMBL" id="CAI4033288.1"/>
    </source>
</evidence>
<dbReference type="InterPro" id="IPR029063">
    <property type="entry name" value="SAM-dependent_MTases_sf"/>
</dbReference>
<dbReference type="PANTHER" id="PTHR43861">
    <property type="entry name" value="TRANS-ACONITATE 2-METHYLTRANSFERASE-RELATED"/>
    <property type="match status" value="1"/>
</dbReference>
<dbReference type="Proteomes" id="UP001179121">
    <property type="component" value="Chromosome"/>
</dbReference>
<keyword evidence="3" id="KW-0489">Methyltransferase</keyword>
<reference evidence="3" key="1">
    <citation type="submission" date="2022-10" db="EMBL/GenBank/DDBJ databases">
        <authorList>
            <person name="Koch H."/>
        </authorList>
    </citation>
    <scope>NUCLEOTIDE SEQUENCE</scope>
    <source>
        <strain evidence="3">DNF</strain>
    </source>
</reference>
<sequence>MRGQPRSDYVFQRAEDQKELERLRVIETVCDPASRRRLSGTGLRAGWRCLEVGPGAGSIMNWMGEMVGSRGQVVAVDLSTKFLADQHGSNVEILQEDIRTAALPPRSFDLVHARYVLIHMQDCEVALDRMLDCLKPGGWLVIEEPDFSASRGITGPEETLRSVEKVNQAIERMYRRLGMDFMLGVKLPSLLQRRGLRSLAVENEAPLSPGGSGMATIMRLSAVQLREKYLATGVVSEADLERYCRFADDPETWAIYYATVAVSGQQARG</sequence>
<dbReference type="PANTHER" id="PTHR43861:SF3">
    <property type="entry name" value="PUTATIVE (AFU_ORTHOLOGUE AFUA_2G14390)-RELATED"/>
    <property type="match status" value="1"/>
</dbReference>